<dbReference type="Pfam" id="PF05150">
    <property type="entry name" value="Legionella_OMP"/>
    <property type="match status" value="1"/>
</dbReference>
<name>A0A518ARC6_9BACT</name>
<dbReference type="AlphaFoldDB" id="A0A518ARC6"/>
<keyword evidence="1" id="KW-0732">Signal</keyword>
<sequence length="464" mass="49014" precursor="true">MASFEGGNLMNSAPFYGRRAAWALAVALILQAAAHAQVRQAIYNGGDQAQPAARQANQLQQSNDSWVDAYGNPVIVPASYCGQGCAPMACPPGGGPGMFAGGLPCGNPGGGPYGPGGPFCAGMGMDPYAAGGVNLGIDQCGPHYFDFSAEAVYWKKERSSDPTVNFATIGINDISAGVADDLLLNTDDLDFDWEPGMRLTGRYDLGAMSMLEVQYSGLYEWGAIAGLSGSDDIYSAFSNFGIGIDTTGDGNPDQAVGGVGLSSTEQASAVELELLNELHNAEISIRRYWVGASPRVTGTWMAGFRYTRLTEDLNYGTSGTSGNAFFATGTTNDLCGFQAGGDMWMTIRQGFRVGAQGKAGIYNNRMESFATITSTQLAQPLVERVKGDRAAFITEGNVSVVFDVMPNMSLRAGYDVLFLNTVALAANNFNFDNAPLLGGTRTPVLIEESSSLYHGANVGLEYVW</sequence>
<keyword evidence="3" id="KW-1185">Reference proteome</keyword>
<gene>
    <name evidence="2" type="ORF">Pan181_34930</name>
</gene>
<evidence type="ECO:0000313" key="3">
    <source>
        <dbReference type="Proteomes" id="UP000315750"/>
    </source>
</evidence>
<dbReference type="KEGG" id="amuc:Pan181_34930"/>
<reference evidence="2 3" key="1">
    <citation type="submission" date="2019-02" db="EMBL/GenBank/DDBJ databases">
        <title>Deep-cultivation of Planctomycetes and their phenomic and genomic characterization uncovers novel biology.</title>
        <authorList>
            <person name="Wiegand S."/>
            <person name="Jogler M."/>
            <person name="Boedeker C."/>
            <person name="Pinto D."/>
            <person name="Vollmers J."/>
            <person name="Rivas-Marin E."/>
            <person name="Kohn T."/>
            <person name="Peeters S.H."/>
            <person name="Heuer A."/>
            <person name="Rast P."/>
            <person name="Oberbeckmann S."/>
            <person name="Bunk B."/>
            <person name="Jeske O."/>
            <person name="Meyerdierks A."/>
            <person name="Storesund J.E."/>
            <person name="Kallscheuer N."/>
            <person name="Luecker S."/>
            <person name="Lage O.M."/>
            <person name="Pohl T."/>
            <person name="Merkel B.J."/>
            <person name="Hornburger P."/>
            <person name="Mueller R.-W."/>
            <person name="Bruemmer F."/>
            <person name="Labrenz M."/>
            <person name="Spormann A.M."/>
            <person name="Op den Camp H."/>
            <person name="Overmann J."/>
            <person name="Amann R."/>
            <person name="Jetten M.S.M."/>
            <person name="Mascher T."/>
            <person name="Medema M.H."/>
            <person name="Devos D.P."/>
            <person name="Kaster A.-K."/>
            <person name="Ovreas L."/>
            <person name="Rohde M."/>
            <person name="Galperin M.Y."/>
            <person name="Jogler C."/>
        </authorList>
    </citation>
    <scope>NUCLEOTIDE SEQUENCE [LARGE SCALE GENOMIC DNA]</scope>
    <source>
        <strain evidence="2 3">Pan181</strain>
    </source>
</reference>
<proteinExistence type="predicted"/>
<evidence type="ECO:0000313" key="2">
    <source>
        <dbReference type="EMBL" id="QDU57278.1"/>
    </source>
</evidence>
<protein>
    <submittedName>
        <fullName evidence="2">Uncharacterized protein</fullName>
    </submittedName>
</protein>
<feature type="chain" id="PRO_5022021758" evidence="1">
    <location>
        <begin position="37"/>
        <end position="464"/>
    </location>
</feature>
<accession>A0A518ARC6</accession>
<dbReference type="InterPro" id="IPR007825">
    <property type="entry name" value="Major_OMP_Legionella"/>
</dbReference>
<evidence type="ECO:0000256" key="1">
    <source>
        <dbReference type="SAM" id="SignalP"/>
    </source>
</evidence>
<feature type="signal peptide" evidence="1">
    <location>
        <begin position="1"/>
        <end position="36"/>
    </location>
</feature>
<organism evidence="2 3">
    <name type="scientific">Aeoliella mucimassa</name>
    <dbReference type="NCBI Taxonomy" id="2527972"/>
    <lineage>
        <taxon>Bacteria</taxon>
        <taxon>Pseudomonadati</taxon>
        <taxon>Planctomycetota</taxon>
        <taxon>Planctomycetia</taxon>
        <taxon>Pirellulales</taxon>
        <taxon>Lacipirellulaceae</taxon>
        <taxon>Aeoliella</taxon>
    </lineage>
</organism>
<dbReference type="Proteomes" id="UP000315750">
    <property type="component" value="Chromosome"/>
</dbReference>
<dbReference type="EMBL" id="CP036278">
    <property type="protein sequence ID" value="QDU57278.1"/>
    <property type="molecule type" value="Genomic_DNA"/>
</dbReference>